<accession>A0ABR7F2A6</accession>
<feature type="transmembrane region" description="Helical" evidence="1">
    <location>
        <begin position="106"/>
        <end position="128"/>
    </location>
</feature>
<keyword evidence="3" id="KW-1185">Reference proteome</keyword>
<keyword evidence="1" id="KW-0812">Transmembrane</keyword>
<comment type="caution">
    <text evidence="2">The sequence shown here is derived from an EMBL/GenBank/DDBJ whole genome shotgun (WGS) entry which is preliminary data.</text>
</comment>
<gene>
    <name evidence="2" type="ORF">H8S00_07060</name>
</gene>
<reference evidence="2 3" key="1">
    <citation type="submission" date="2020-08" db="EMBL/GenBank/DDBJ databases">
        <title>Genome public.</title>
        <authorList>
            <person name="Liu C."/>
            <person name="Sun Q."/>
        </authorList>
    </citation>
    <scope>NUCLEOTIDE SEQUENCE [LARGE SCALE GENOMIC DNA]</scope>
    <source>
        <strain evidence="2 3">BX4</strain>
    </source>
</reference>
<dbReference type="EMBL" id="JACOOZ010000004">
    <property type="protein sequence ID" value="MBC5667736.1"/>
    <property type="molecule type" value="Genomic_DNA"/>
</dbReference>
<feature type="transmembrane region" description="Helical" evidence="1">
    <location>
        <begin position="236"/>
        <end position="259"/>
    </location>
</feature>
<proteinExistence type="predicted"/>
<keyword evidence="1" id="KW-1133">Transmembrane helix</keyword>
<feature type="transmembrane region" description="Helical" evidence="1">
    <location>
        <begin position="191"/>
        <end position="216"/>
    </location>
</feature>
<dbReference type="Proteomes" id="UP000597877">
    <property type="component" value="Unassembled WGS sequence"/>
</dbReference>
<evidence type="ECO:0000256" key="1">
    <source>
        <dbReference type="SAM" id="Phobius"/>
    </source>
</evidence>
<keyword evidence="1" id="KW-0472">Membrane</keyword>
<protein>
    <recommendedName>
        <fullName evidence="4">ABC transporter permease</fullName>
    </recommendedName>
</protein>
<evidence type="ECO:0008006" key="4">
    <source>
        <dbReference type="Google" id="ProtNLM"/>
    </source>
</evidence>
<organism evidence="2 3">
    <name type="scientific">Eubacterium segne</name>
    <dbReference type="NCBI Taxonomy" id="2763045"/>
    <lineage>
        <taxon>Bacteria</taxon>
        <taxon>Bacillati</taxon>
        <taxon>Bacillota</taxon>
        <taxon>Clostridia</taxon>
        <taxon>Eubacteriales</taxon>
        <taxon>Eubacteriaceae</taxon>
        <taxon>Eubacterium</taxon>
    </lineage>
</organism>
<evidence type="ECO:0000313" key="3">
    <source>
        <dbReference type="Proteomes" id="UP000597877"/>
    </source>
</evidence>
<feature type="transmembrane region" description="Helical" evidence="1">
    <location>
        <begin position="12"/>
        <end position="31"/>
    </location>
</feature>
<sequence>MLGKLIKHEFKSTARMFAALYGVVLVITLILKGIVEVQTVFNVDNTVLNMITMVTIIAFVLGIIAIFLGSFVLVIKRFYDNMLKDEGYLSFTLPVRMSEHIAGKSIVGFAWMVISGVVAVLLVTILGLGHNEFLNSVKEGIELGIKEMQEFGYTGYVVELIFVLLLGCYSAIVMGYACFSIGQTLGKNKVLGAFVAYLIIYFIMQIISSVAMVAIFGSNLDALNNADMGDAFFQPLMTFSIVLSIIQIVVFIAITNFMLKRKLNLQ</sequence>
<feature type="transmembrane region" description="Helical" evidence="1">
    <location>
        <begin position="51"/>
        <end position="75"/>
    </location>
</feature>
<dbReference type="RefSeq" id="WP_186840310.1">
    <property type="nucleotide sequence ID" value="NZ_JACOOZ010000004.1"/>
</dbReference>
<feature type="transmembrane region" description="Helical" evidence="1">
    <location>
        <begin position="156"/>
        <end position="179"/>
    </location>
</feature>
<name>A0ABR7F2A6_9FIRM</name>
<evidence type="ECO:0000313" key="2">
    <source>
        <dbReference type="EMBL" id="MBC5667736.1"/>
    </source>
</evidence>